<dbReference type="EMBL" id="JAAMPC010000002">
    <property type="protein sequence ID" value="KAG2327503.1"/>
    <property type="molecule type" value="Genomic_DNA"/>
</dbReference>
<feature type="compositionally biased region" description="Basic and acidic residues" evidence="1">
    <location>
        <begin position="1"/>
        <end position="25"/>
    </location>
</feature>
<dbReference type="Proteomes" id="UP000886595">
    <property type="component" value="Unassembled WGS sequence"/>
</dbReference>
<reference evidence="2 3" key="1">
    <citation type="submission" date="2020-02" db="EMBL/GenBank/DDBJ databases">
        <authorList>
            <person name="Ma Q."/>
            <person name="Huang Y."/>
            <person name="Song X."/>
            <person name="Pei D."/>
        </authorList>
    </citation>
    <scope>NUCLEOTIDE SEQUENCE [LARGE SCALE GENOMIC DNA]</scope>
    <source>
        <strain evidence="2">Sxm20200214</strain>
        <tissue evidence="2">Leaf</tissue>
    </source>
</reference>
<gene>
    <name evidence="2" type="ORF">Bca52824_010231</name>
</gene>
<evidence type="ECO:0000313" key="3">
    <source>
        <dbReference type="Proteomes" id="UP000886595"/>
    </source>
</evidence>
<organism evidence="2 3">
    <name type="scientific">Brassica carinata</name>
    <name type="common">Ethiopian mustard</name>
    <name type="synonym">Abyssinian cabbage</name>
    <dbReference type="NCBI Taxonomy" id="52824"/>
    <lineage>
        <taxon>Eukaryota</taxon>
        <taxon>Viridiplantae</taxon>
        <taxon>Streptophyta</taxon>
        <taxon>Embryophyta</taxon>
        <taxon>Tracheophyta</taxon>
        <taxon>Spermatophyta</taxon>
        <taxon>Magnoliopsida</taxon>
        <taxon>eudicotyledons</taxon>
        <taxon>Gunneridae</taxon>
        <taxon>Pentapetalae</taxon>
        <taxon>rosids</taxon>
        <taxon>malvids</taxon>
        <taxon>Brassicales</taxon>
        <taxon>Brassicaceae</taxon>
        <taxon>Brassiceae</taxon>
        <taxon>Brassica</taxon>
    </lineage>
</organism>
<proteinExistence type="predicted"/>
<keyword evidence="3" id="KW-1185">Reference proteome</keyword>
<sequence>MIATRDLAETKGRQRSEGGEDRDPELPCEIIGQFLRNHMRKVEVRIGKENPNRVAKTLY</sequence>
<evidence type="ECO:0000256" key="1">
    <source>
        <dbReference type="SAM" id="MobiDB-lite"/>
    </source>
</evidence>
<evidence type="ECO:0000313" key="2">
    <source>
        <dbReference type="EMBL" id="KAG2327503.1"/>
    </source>
</evidence>
<accession>A0A8X8BAN3</accession>
<protein>
    <submittedName>
        <fullName evidence="2">Uncharacterized protein</fullName>
    </submittedName>
</protein>
<comment type="caution">
    <text evidence="2">The sequence shown here is derived from an EMBL/GenBank/DDBJ whole genome shotgun (WGS) entry which is preliminary data.</text>
</comment>
<dbReference type="AlphaFoldDB" id="A0A8X8BAN3"/>
<feature type="region of interest" description="Disordered" evidence="1">
    <location>
        <begin position="1"/>
        <end position="26"/>
    </location>
</feature>
<name>A0A8X8BAN3_BRACI</name>